<evidence type="ECO:0000313" key="3">
    <source>
        <dbReference type="Proteomes" id="UP001219630"/>
    </source>
</evidence>
<dbReference type="EMBL" id="CP114280">
    <property type="protein sequence ID" value="WFN56635.1"/>
    <property type="molecule type" value="Genomic_DNA"/>
</dbReference>
<evidence type="ECO:0000256" key="1">
    <source>
        <dbReference type="SAM" id="SignalP"/>
    </source>
</evidence>
<keyword evidence="1" id="KW-0732">Signal</keyword>
<feature type="chain" id="PRO_5047037924" description="DUF3298 domain-containing protein" evidence="1">
    <location>
        <begin position="27"/>
        <end position="384"/>
    </location>
</feature>
<name>A0ABY8G9P9_9GAMM</name>
<accession>A0ABY8G9P9</accession>
<keyword evidence="3" id="KW-1185">Reference proteome</keyword>
<evidence type="ECO:0008006" key="4">
    <source>
        <dbReference type="Google" id="ProtNLM"/>
    </source>
</evidence>
<dbReference type="RefSeq" id="WP_125260044.1">
    <property type="nucleotide sequence ID" value="NZ_CP114280.1"/>
</dbReference>
<dbReference type="Proteomes" id="UP001219630">
    <property type="component" value="Chromosome"/>
</dbReference>
<evidence type="ECO:0000313" key="2">
    <source>
        <dbReference type="EMBL" id="WFN56635.1"/>
    </source>
</evidence>
<organism evidence="2 3">
    <name type="scientific">Dickeya lacustris</name>
    <dbReference type="NCBI Taxonomy" id="2259638"/>
    <lineage>
        <taxon>Bacteria</taxon>
        <taxon>Pseudomonadati</taxon>
        <taxon>Pseudomonadota</taxon>
        <taxon>Gammaproteobacteria</taxon>
        <taxon>Enterobacterales</taxon>
        <taxon>Pectobacteriaceae</taxon>
        <taxon>Dickeya</taxon>
    </lineage>
</organism>
<sequence>MQKYLAHWLRLAWLLGVVLFATSAIADEEVVYQGKLGHNDIVMALTFSESGIAGRYFYRQYRKDLPLTGEWKKPGEVVLWEGVPESYKQTHVGQPMITLRADGKTQWQGEWRNSKGKQYPIALSALPVTLPVGASAFKPSLFRLSSYEYLRQVHTELEITKKETISGHEIEWFREPGSDIQTFQIVSGYSDEQRQRLNQILQTMLWKNVIDYHKCMMVSQYRGQAMSTLEIQLLSPAIMSITDTASYICDSGHSVGVSPIAWRVSDGQPLALSDILWVGEGEIPEQSQSGDSPYPDEVFSTWLVAQLSHYYPESMRVPVDADNCDYSQPDIWSDRHWALTPKGILFYPMFSTAEQACGIGESWPVIPWEVVKQHPGRLKDIPLP</sequence>
<gene>
    <name evidence="2" type="ORF">O1Q98_04990</name>
</gene>
<protein>
    <recommendedName>
        <fullName evidence="4">DUF3298 domain-containing protein</fullName>
    </recommendedName>
</protein>
<feature type="signal peptide" evidence="1">
    <location>
        <begin position="1"/>
        <end position="26"/>
    </location>
</feature>
<reference evidence="2 3" key="1">
    <citation type="submission" date="2022-12" db="EMBL/GenBank/DDBJ databases">
        <title>Complete genome sequencing of Dickeya lacustris type strain LMG30899.</title>
        <authorList>
            <person name="Dobhal S."/>
            <person name="Arizala D."/>
            <person name="Arif M."/>
        </authorList>
    </citation>
    <scope>NUCLEOTIDE SEQUENCE [LARGE SCALE GENOMIC DNA]</scope>
    <source>
        <strain evidence="2 3">LMG30899</strain>
    </source>
</reference>
<proteinExistence type="predicted"/>